<evidence type="ECO:0000256" key="1">
    <source>
        <dbReference type="SAM" id="MobiDB-lite"/>
    </source>
</evidence>
<organism evidence="2 3">
    <name type="scientific">Candolleomyces eurysporus</name>
    <dbReference type="NCBI Taxonomy" id="2828524"/>
    <lineage>
        <taxon>Eukaryota</taxon>
        <taxon>Fungi</taxon>
        <taxon>Dikarya</taxon>
        <taxon>Basidiomycota</taxon>
        <taxon>Agaricomycotina</taxon>
        <taxon>Agaricomycetes</taxon>
        <taxon>Agaricomycetidae</taxon>
        <taxon>Agaricales</taxon>
        <taxon>Agaricineae</taxon>
        <taxon>Psathyrellaceae</taxon>
        <taxon>Candolleomyces</taxon>
    </lineage>
</organism>
<comment type="caution">
    <text evidence="2">The sequence shown here is derived from an EMBL/GenBank/DDBJ whole genome shotgun (WGS) entry which is preliminary data.</text>
</comment>
<feature type="compositionally biased region" description="Basic residues" evidence="1">
    <location>
        <begin position="55"/>
        <end position="64"/>
    </location>
</feature>
<feature type="compositionally biased region" description="Low complexity" evidence="1">
    <location>
        <begin position="419"/>
        <end position="433"/>
    </location>
</feature>
<feature type="compositionally biased region" description="Low complexity" evidence="1">
    <location>
        <begin position="30"/>
        <end position="53"/>
    </location>
</feature>
<dbReference type="OrthoDB" id="3260408at2759"/>
<protein>
    <submittedName>
        <fullName evidence="2">Uncharacterized protein</fullName>
    </submittedName>
</protein>
<dbReference type="AlphaFoldDB" id="A0A9W8MHQ8"/>
<evidence type="ECO:0000313" key="3">
    <source>
        <dbReference type="Proteomes" id="UP001140091"/>
    </source>
</evidence>
<keyword evidence="3" id="KW-1185">Reference proteome</keyword>
<feature type="non-terminal residue" evidence="2">
    <location>
        <position position="924"/>
    </location>
</feature>
<feature type="region of interest" description="Disordered" evidence="1">
    <location>
        <begin position="416"/>
        <end position="479"/>
    </location>
</feature>
<feature type="region of interest" description="Disordered" evidence="1">
    <location>
        <begin position="1"/>
        <end position="68"/>
    </location>
</feature>
<feature type="region of interest" description="Disordered" evidence="1">
    <location>
        <begin position="348"/>
        <end position="375"/>
    </location>
</feature>
<proteinExistence type="predicted"/>
<reference evidence="2" key="1">
    <citation type="submission" date="2022-06" db="EMBL/GenBank/DDBJ databases">
        <title>Genome Sequence of Candolleomyces eurysporus.</title>
        <authorList>
            <person name="Buettner E."/>
        </authorList>
    </citation>
    <scope>NUCLEOTIDE SEQUENCE</scope>
    <source>
        <strain evidence="2">VTCC 930004</strain>
    </source>
</reference>
<accession>A0A9W8MHQ8</accession>
<evidence type="ECO:0000313" key="2">
    <source>
        <dbReference type="EMBL" id="KAJ2929468.1"/>
    </source>
</evidence>
<name>A0A9W8MHQ8_9AGAR</name>
<gene>
    <name evidence="2" type="ORF">H1R20_g7625</name>
</gene>
<dbReference type="Proteomes" id="UP001140091">
    <property type="component" value="Unassembled WGS sequence"/>
</dbReference>
<sequence>MVVSRRNPVAPPPVASRSNSSQAIPRKQKQTPQESSPLTSTTTTTTAAKSEPSQKSKRRTKSKSSKSEPRNLSFLDRLFLFSLLGFAAYAVTVCSSPLSGYLSPSHTQVPYHEQPQVCRALITYRTAILEPYVLPPLKVAYEHTLGHAVVKEQYKTHVQPHINTLKGHSKPAVDAAVQVNERVVKPAVEVAYDKVWKGYVVPWYYQAYLPRYRMYVAPRLQVGWEKGVKEPLKPYGDLLKTYARDAQVYVHANVIHPVKEWYFVTVHPYYVKWEPQVVSAYNTARPVVCRVYGQAKDVSNAAWIHARPHVCRAWKQLRVYFGIAVKEGGKARRTYVDPHVHKILERVSASASPLAEDPNTIEPTPTFASSPEPTPIEEETAEYVIPVTPPVDAQQVFAEKETPPSPSPVEVVTDEYEEVTPSATPTSTPSPSSVKADPEEESAAPGYTSSVDPQPTDVRVSVDEAMAEPSGPAGDAEENVAEQIADALVRRVQMLKKMEAERIAQEEAAAAAEEEEVIPEPTPLSKEEELAAIAAKRKRIVTRHQDWQRQLDEFAEEQIGKVVKDIEGVRIWAVSELGEEYAVTPLPSGDADSKYRKVTREEGEQGLGKRAMGGVERQGAKLVKGLESYLVKAVERSDAWKMSKTAAFPSEAEKAKSKEERDKWDEVLVKVEERFNQVVRGVQGEVHEWYKSMKGREVDTAKEAALAIKHLAEKAQADLAMDYAWLEDVTYKDWDLYHHLMRTYERFERIALAIQDGTYTPEDGEKPFQTPGPDPLVGALDKLQAELDDIVLGWQVSLGAIKKRGIKIFSERRYKNYEGREGDADDNEGFFSVKREKGELVDDMRGVPGYQGEAKKPIVSILPVGPGGDKDEQERQQRVDDASAILIGKDPVQVAEAVSRASALGATVLSSAGAKETERVKDEL</sequence>
<dbReference type="EMBL" id="JANBPK010000872">
    <property type="protein sequence ID" value="KAJ2929468.1"/>
    <property type="molecule type" value="Genomic_DNA"/>
</dbReference>